<protein>
    <submittedName>
        <fullName evidence="1 3">Uncharacterized protein</fullName>
    </submittedName>
</protein>
<evidence type="ECO:0000313" key="3">
    <source>
        <dbReference type="WBParaSite" id="HPBE_0002669401-mRNA-1"/>
    </source>
</evidence>
<accession>A0A3P8E4L7</accession>
<accession>A0A183GVH4</accession>
<organism evidence="2 3">
    <name type="scientific">Heligmosomoides polygyrus</name>
    <name type="common">Parasitic roundworm</name>
    <dbReference type="NCBI Taxonomy" id="6339"/>
    <lineage>
        <taxon>Eukaryota</taxon>
        <taxon>Metazoa</taxon>
        <taxon>Ecdysozoa</taxon>
        <taxon>Nematoda</taxon>
        <taxon>Chromadorea</taxon>
        <taxon>Rhabditida</taxon>
        <taxon>Rhabditina</taxon>
        <taxon>Rhabditomorpha</taxon>
        <taxon>Strongyloidea</taxon>
        <taxon>Heligmosomidae</taxon>
        <taxon>Heligmosomoides</taxon>
    </lineage>
</organism>
<name>A0A183GVH4_HELPZ</name>
<keyword evidence="2" id="KW-1185">Reference proteome</keyword>
<gene>
    <name evidence="1" type="ORF">HPBE_LOCUS26693</name>
</gene>
<dbReference type="WBParaSite" id="HPBE_0002669401-mRNA-1">
    <property type="protein sequence ID" value="HPBE_0002669401-mRNA-1"/>
    <property type="gene ID" value="HPBE_0002669401"/>
</dbReference>
<dbReference type="AlphaFoldDB" id="A0A183GVH4"/>
<reference evidence="1 2" key="1">
    <citation type="submission" date="2018-11" db="EMBL/GenBank/DDBJ databases">
        <authorList>
            <consortium name="Pathogen Informatics"/>
        </authorList>
    </citation>
    <scope>NUCLEOTIDE SEQUENCE [LARGE SCALE GENOMIC DNA]</scope>
</reference>
<dbReference type="Proteomes" id="UP000050761">
    <property type="component" value="Unassembled WGS sequence"/>
</dbReference>
<evidence type="ECO:0000313" key="2">
    <source>
        <dbReference type="Proteomes" id="UP000050761"/>
    </source>
</evidence>
<proteinExistence type="predicted"/>
<sequence>MADEVEEIPFAPLAAGEEECVMRGAEAEESRTSQTERLQEDGNVVRVKALAQLQKLNMRPDQTVEEFCVVLKKFVGKAYPDTPPEASDGRNTLYAVSALAR</sequence>
<dbReference type="EMBL" id="UZAH01040637">
    <property type="protein sequence ID" value="VDP58972.1"/>
    <property type="molecule type" value="Genomic_DNA"/>
</dbReference>
<reference evidence="3" key="2">
    <citation type="submission" date="2019-09" db="UniProtKB">
        <authorList>
            <consortium name="WormBaseParasite"/>
        </authorList>
    </citation>
    <scope>IDENTIFICATION</scope>
</reference>
<evidence type="ECO:0000313" key="1">
    <source>
        <dbReference type="EMBL" id="VDP58972.1"/>
    </source>
</evidence>